<reference evidence="3" key="1">
    <citation type="submission" date="2019-02" db="EMBL/GenBank/DDBJ databases">
        <authorList>
            <person name="Gruber-Vodicka R. H."/>
            <person name="Seah K. B. B."/>
        </authorList>
    </citation>
    <scope>NUCLEOTIDE SEQUENCE</scope>
    <source>
        <strain evidence="3">BECK_SA2B12</strain>
        <strain evidence="1">BECK_SA2B15</strain>
        <strain evidence="2">BECK_SA2B20</strain>
    </source>
</reference>
<evidence type="ECO:0000313" key="3">
    <source>
        <dbReference type="EMBL" id="VFJ97203.1"/>
    </source>
</evidence>
<gene>
    <name evidence="1" type="ORF">BECKH772A_GA0070896_1001223</name>
    <name evidence="2" type="ORF">BECKH772B_GA0070898_1000635</name>
    <name evidence="3" type="ORF">BECKH772C_GA0070978_1001123</name>
</gene>
<dbReference type="EMBL" id="CAADFG010000012">
    <property type="protein sequence ID" value="VFJ88972.1"/>
    <property type="molecule type" value="Genomic_DNA"/>
</dbReference>
<dbReference type="EMBL" id="CAADFI010000006">
    <property type="protein sequence ID" value="VFJ89754.1"/>
    <property type="molecule type" value="Genomic_DNA"/>
</dbReference>
<name>A0A450UXI4_9GAMM</name>
<accession>A0A450UXI4</accession>
<evidence type="ECO:0000313" key="2">
    <source>
        <dbReference type="EMBL" id="VFJ89754.1"/>
    </source>
</evidence>
<evidence type="ECO:0000313" key="1">
    <source>
        <dbReference type="EMBL" id="VFJ88972.1"/>
    </source>
</evidence>
<dbReference type="AlphaFoldDB" id="A0A450UXI4"/>
<proteinExistence type="predicted"/>
<organism evidence="3">
    <name type="scientific">Candidatus Kentrum eta</name>
    <dbReference type="NCBI Taxonomy" id="2126337"/>
    <lineage>
        <taxon>Bacteria</taxon>
        <taxon>Pseudomonadati</taxon>
        <taxon>Pseudomonadota</taxon>
        <taxon>Gammaproteobacteria</taxon>
        <taxon>Candidatus Kentrum</taxon>
    </lineage>
</organism>
<sequence length="82" mass="8946">MSRKRPGCSRTPETLDAADGMLKYARLARGIFDAGQETGAPRAASIGLISPDNFNKGGRRERRSPGRLDKYAARRAAPYIIP</sequence>
<dbReference type="EMBL" id="CAADFJ010000011">
    <property type="protein sequence ID" value="VFJ97203.1"/>
    <property type="molecule type" value="Genomic_DNA"/>
</dbReference>
<protein>
    <submittedName>
        <fullName evidence="3">Uncharacterized protein</fullName>
    </submittedName>
</protein>